<keyword evidence="3" id="KW-1185">Reference proteome</keyword>
<feature type="transmembrane region" description="Helical" evidence="1">
    <location>
        <begin position="38"/>
        <end position="57"/>
    </location>
</feature>
<dbReference type="EMBL" id="CALTRL010005766">
    <property type="protein sequence ID" value="CAH7686029.1"/>
    <property type="molecule type" value="Genomic_DNA"/>
</dbReference>
<name>A0AAV0BKG3_PHAPC</name>
<reference evidence="2" key="1">
    <citation type="submission" date="2022-06" db="EMBL/GenBank/DDBJ databases">
        <authorList>
            <consortium name="SYNGENTA / RWTH Aachen University"/>
        </authorList>
    </citation>
    <scope>NUCLEOTIDE SEQUENCE</scope>
</reference>
<dbReference type="Proteomes" id="UP001153365">
    <property type="component" value="Unassembled WGS sequence"/>
</dbReference>
<evidence type="ECO:0000256" key="1">
    <source>
        <dbReference type="SAM" id="Phobius"/>
    </source>
</evidence>
<comment type="caution">
    <text evidence="2">The sequence shown here is derived from an EMBL/GenBank/DDBJ whole genome shotgun (WGS) entry which is preliminary data.</text>
</comment>
<feature type="transmembrane region" description="Helical" evidence="1">
    <location>
        <begin position="69"/>
        <end position="91"/>
    </location>
</feature>
<evidence type="ECO:0000313" key="2">
    <source>
        <dbReference type="EMBL" id="CAH7686029.1"/>
    </source>
</evidence>
<proteinExistence type="predicted"/>
<evidence type="ECO:0000313" key="3">
    <source>
        <dbReference type="Proteomes" id="UP001153365"/>
    </source>
</evidence>
<feature type="transmembrane region" description="Helical" evidence="1">
    <location>
        <begin position="143"/>
        <end position="163"/>
    </location>
</feature>
<organism evidence="2 3">
    <name type="scientific">Phakopsora pachyrhizi</name>
    <name type="common">Asian soybean rust disease fungus</name>
    <dbReference type="NCBI Taxonomy" id="170000"/>
    <lineage>
        <taxon>Eukaryota</taxon>
        <taxon>Fungi</taxon>
        <taxon>Dikarya</taxon>
        <taxon>Basidiomycota</taxon>
        <taxon>Pucciniomycotina</taxon>
        <taxon>Pucciniomycetes</taxon>
        <taxon>Pucciniales</taxon>
        <taxon>Phakopsoraceae</taxon>
        <taxon>Phakopsora</taxon>
    </lineage>
</organism>
<keyword evidence="1" id="KW-0472">Membrane</keyword>
<accession>A0AAV0BKG3</accession>
<keyword evidence="1" id="KW-1133">Transmembrane helix</keyword>
<feature type="transmembrane region" description="Helical" evidence="1">
    <location>
        <begin position="12"/>
        <end position="32"/>
    </location>
</feature>
<keyword evidence="1" id="KW-0812">Transmembrane</keyword>
<gene>
    <name evidence="2" type="ORF">PPACK8108_LOCUS20626</name>
</gene>
<sequence length="187" mass="21318">MVSEVRDFYKQNRTCCIVIPLFQGGHVIIGLVQPKFMSYLYGVLYATIALIQPYGILCAERNMMNKFRTFKNLSLGASGVALMLAFISILVSSAQHNTSISECMNVYQLPISSSFKKRIEESKVTSSDAAVNSAMIVCDLYSWFQLGVMTFCWILILSIQVYFETKKKVFFELKYEDFLEDQSRVKS</sequence>
<protein>
    <submittedName>
        <fullName evidence="2">Uncharacterized protein</fullName>
    </submittedName>
</protein>
<dbReference type="AlphaFoldDB" id="A0AAV0BKG3"/>